<dbReference type="Pfam" id="PF08241">
    <property type="entry name" value="Methyltransf_11"/>
    <property type="match status" value="1"/>
</dbReference>
<dbReference type="KEGG" id="tad:TRIADDRAFT_61353"/>
<evidence type="ECO:0000256" key="3">
    <source>
        <dbReference type="ARBA" id="ARBA00022679"/>
    </source>
</evidence>
<dbReference type="GO" id="GO:0032259">
    <property type="term" value="P:methylation"/>
    <property type="evidence" value="ECO:0007669"/>
    <property type="project" value="UniProtKB-KW"/>
</dbReference>
<dbReference type="InterPro" id="IPR013216">
    <property type="entry name" value="Methyltransf_11"/>
</dbReference>
<dbReference type="Proteomes" id="UP000009022">
    <property type="component" value="Unassembled WGS sequence"/>
</dbReference>
<name>B3SAR5_TRIAD</name>
<evidence type="ECO:0000313" key="5">
    <source>
        <dbReference type="EMBL" id="EDV20203.1"/>
    </source>
</evidence>
<accession>B3SAR5</accession>
<dbReference type="CTD" id="6758576"/>
<dbReference type="PhylomeDB" id="B3SAR5"/>
<keyword evidence="2" id="KW-0489">Methyltransferase</keyword>
<dbReference type="FunFam" id="3.40.50.150:FF:000296">
    <property type="entry name" value="Putative methyltransferase DDB_G0268948"/>
    <property type="match status" value="1"/>
</dbReference>
<dbReference type="GO" id="GO:0008757">
    <property type="term" value="F:S-adenosylmethionine-dependent methyltransferase activity"/>
    <property type="evidence" value="ECO:0007669"/>
    <property type="project" value="InterPro"/>
</dbReference>
<dbReference type="GeneID" id="6758576"/>
<dbReference type="OMA" id="HARNDEM"/>
<dbReference type="PANTHER" id="PTHR44942:SF4">
    <property type="entry name" value="METHYLTRANSFERASE TYPE 11 DOMAIN-CONTAINING PROTEIN"/>
    <property type="match status" value="1"/>
</dbReference>
<gene>
    <name evidence="5" type="ORF">TRIADDRAFT_61353</name>
</gene>
<dbReference type="STRING" id="10228.B3SAR5"/>
<comment type="similarity">
    <text evidence="1">Belongs to the methyltransferase superfamily.</text>
</comment>
<protein>
    <recommendedName>
        <fullName evidence="4">Methyltransferase type 11 domain-containing protein</fullName>
    </recommendedName>
</protein>
<dbReference type="InterPro" id="IPR051052">
    <property type="entry name" value="Diverse_substrate_MTase"/>
</dbReference>
<keyword evidence="3" id="KW-0808">Transferase</keyword>
<dbReference type="Gene3D" id="3.40.50.150">
    <property type="entry name" value="Vaccinia Virus protein VP39"/>
    <property type="match status" value="1"/>
</dbReference>
<dbReference type="OrthoDB" id="506498at2759"/>
<evidence type="ECO:0000256" key="1">
    <source>
        <dbReference type="ARBA" id="ARBA00008361"/>
    </source>
</evidence>
<proteinExistence type="inferred from homology"/>
<dbReference type="HOGENOM" id="CLU_049344_5_1_1"/>
<dbReference type="RefSeq" id="XP_002117364.1">
    <property type="nucleotide sequence ID" value="XM_002117328.1"/>
</dbReference>
<evidence type="ECO:0000259" key="4">
    <source>
        <dbReference type="Pfam" id="PF08241"/>
    </source>
</evidence>
<evidence type="ECO:0000313" key="6">
    <source>
        <dbReference type="Proteomes" id="UP000009022"/>
    </source>
</evidence>
<evidence type="ECO:0000256" key="2">
    <source>
        <dbReference type="ARBA" id="ARBA00022603"/>
    </source>
</evidence>
<dbReference type="PANTHER" id="PTHR44942">
    <property type="entry name" value="METHYLTRANSF_11 DOMAIN-CONTAINING PROTEIN"/>
    <property type="match status" value="1"/>
</dbReference>
<dbReference type="InParanoid" id="B3SAR5"/>
<organism evidence="5 6">
    <name type="scientific">Trichoplax adhaerens</name>
    <name type="common">Trichoplax reptans</name>
    <dbReference type="NCBI Taxonomy" id="10228"/>
    <lineage>
        <taxon>Eukaryota</taxon>
        <taxon>Metazoa</taxon>
        <taxon>Placozoa</taxon>
        <taxon>Uniplacotomia</taxon>
        <taxon>Trichoplacea</taxon>
        <taxon>Trichoplacidae</taxon>
        <taxon>Trichoplax</taxon>
    </lineage>
</organism>
<reference evidence="5 6" key="1">
    <citation type="journal article" date="2008" name="Nature">
        <title>The Trichoplax genome and the nature of placozoans.</title>
        <authorList>
            <person name="Srivastava M."/>
            <person name="Begovic E."/>
            <person name="Chapman J."/>
            <person name="Putnam N.H."/>
            <person name="Hellsten U."/>
            <person name="Kawashima T."/>
            <person name="Kuo A."/>
            <person name="Mitros T."/>
            <person name="Salamov A."/>
            <person name="Carpenter M.L."/>
            <person name="Signorovitch A.Y."/>
            <person name="Moreno M.A."/>
            <person name="Kamm K."/>
            <person name="Grimwood J."/>
            <person name="Schmutz J."/>
            <person name="Shapiro H."/>
            <person name="Grigoriev I.V."/>
            <person name="Buss L.W."/>
            <person name="Schierwater B."/>
            <person name="Dellaporta S.L."/>
            <person name="Rokhsar D.S."/>
        </authorList>
    </citation>
    <scope>NUCLEOTIDE SEQUENCE [LARGE SCALE GENOMIC DNA]</scope>
    <source>
        <strain evidence="5 6">Grell-BS-1999</strain>
    </source>
</reference>
<sequence>MTTYSSLFNIPGVSQNYSRFRPTYPPQLYSEIANFVRQRVEESPLDFAIDVACGPGLCTQPLGQYFKQVKGLDASHSQIEEASSINKVENVQFEIGSAYQLPCEDNSVDLVTCAQALHGLDEEKFFAEVDRILKPGRGCLALYAYKVCTITNSEKANQLFDHFVNVTLKDYFLKKWYNDNGYAHIELPYKDHARNDEMAMKGSMTLDEFINFIRSWATCNRLLRDVSTDPLPELGAKISEALIESTGKDIVEYHFPVFLVMWRKL</sequence>
<dbReference type="AlphaFoldDB" id="B3SAR5"/>
<feature type="domain" description="Methyltransferase type 11" evidence="4">
    <location>
        <begin position="50"/>
        <end position="136"/>
    </location>
</feature>
<dbReference type="CDD" id="cd02440">
    <property type="entry name" value="AdoMet_MTases"/>
    <property type="match status" value="1"/>
</dbReference>
<dbReference type="SUPFAM" id="SSF53335">
    <property type="entry name" value="S-adenosyl-L-methionine-dependent methyltransferases"/>
    <property type="match status" value="1"/>
</dbReference>
<dbReference type="InterPro" id="IPR029063">
    <property type="entry name" value="SAM-dependent_MTases_sf"/>
</dbReference>
<dbReference type="eggNOG" id="KOG3010">
    <property type="taxonomic scope" value="Eukaryota"/>
</dbReference>
<dbReference type="EMBL" id="DS985262">
    <property type="protein sequence ID" value="EDV20203.1"/>
    <property type="molecule type" value="Genomic_DNA"/>
</dbReference>
<keyword evidence="6" id="KW-1185">Reference proteome</keyword>